<comment type="cofactor">
    <cofactor evidence="1">
        <name>Zn(2+)</name>
        <dbReference type="ChEBI" id="CHEBI:29105"/>
    </cofactor>
</comment>
<reference evidence="15 16" key="1">
    <citation type="submission" date="2017-10" db="EMBL/GenBank/DDBJ databases">
        <title>Sequencing the genomes of 1000 actinobacteria strains.</title>
        <authorList>
            <person name="Klenk H.-P."/>
        </authorList>
    </citation>
    <scope>NUCLEOTIDE SEQUENCE [LARGE SCALE GENOMIC DNA]</scope>
    <source>
        <strain evidence="15 16">DSM 46092</strain>
    </source>
</reference>
<keyword evidence="8" id="KW-0862">Zinc</keyword>
<evidence type="ECO:0000256" key="2">
    <source>
        <dbReference type="ARBA" id="ARBA00004141"/>
    </source>
</evidence>
<evidence type="ECO:0000259" key="14">
    <source>
        <dbReference type="PROSITE" id="PS51371"/>
    </source>
</evidence>
<feature type="domain" description="CBS" evidence="14">
    <location>
        <begin position="402"/>
        <end position="461"/>
    </location>
</feature>
<dbReference type="InterPro" id="IPR008915">
    <property type="entry name" value="Peptidase_M50"/>
</dbReference>
<dbReference type="Pfam" id="PF02163">
    <property type="entry name" value="Peptidase_M50"/>
    <property type="match status" value="2"/>
</dbReference>
<evidence type="ECO:0000313" key="16">
    <source>
        <dbReference type="Proteomes" id="UP000243542"/>
    </source>
</evidence>
<evidence type="ECO:0000256" key="3">
    <source>
        <dbReference type="ARBA" id="ARBA00007931"/>
    </source>
</evidence>
<feature type="transmembrane region" description="Helical" evidence="13">
    <location>
        <begin position="304"/>
        <end position="322"/>
    </location>
</feature>
<comment type="similarity">
    <text evidence="3">Belongs to the peptidase M50B family.</text>
</comment>
<dbReference type="SUPFAM" id="SSF54631">
    <property type="entry name" value="CBS-domain pair"/>
    <property type="match status" value="1"/>
</dbReference>
<dbReference type="GO" id="GO:0008237">
    <property type="term" value="F:metallopeptidase activity"/>
    <property type="evidence" value="ECO:0007669"/>
    <property type="project" value="UniProtKB-KW"/>
</dbReference>
<dbReference type="PANTHER" id="PTHR39188">
    <property type="entry name" value="MEMBRANE-ASSOCIATED ZINC METALLOPROTEASE M50B"/>
    <property type="match status" value="1"/>
</dbReference>
<organism evidence="15 16">
    <name type="scientific">Amycolatopsis sulphurea</name>
    <dbReference type="NCBI Taxonomy" id="76022"/>
    <lineage>
        <taxon>Bacteria</taxon>
        <taxon>Bacillati</taxon>
        <taxon>Actinomycetota</taxon>
        <taxon>Actinomycetes</taxon>
        <taxon>Pseudonocardiales</taxon>
        <taxon>Pseudonocardiaceae</taxon>
        <taxon>Amycolatopsis</taxon>
    </lineage>
</organism>
<dbReference type="PANTHER" id="PTHR39188:SF3">
    <property type="entry name" value="STAGE IV SPORULATION PROTEIN FB"/>
    <property type="match status" value="1"/>
</dbReference>
<dbReference type="GO" id="GO:0016020">
    <property type="term" value="C:membrane"/>
    <property type="evidence" value="ECO:0007669"/>
    <property type="project" value="UniProtKB-SubCell"/>
</dbReference>
<keyword evidence="4 15" id="KW-0645">Protease</keyword>
<dbReference type="InterPro" id="IPR000644">
    <property type="entry name" value="CBS_dom"/>
</dbReference>
<keyword evidence="5 13" id="KW-0812">Transmembrane</keyword>
<dbReference type="Proteomes" id="UP000243542">
    <property type="component" value="Unassembled WGS sequence"/>
</dbReference>
<keyword evidence="9 13" id="KW-1133">Transmembrane helix</keyword>
<proteinExistence type="inferred from homology"/>
<dbReference type="GO" id="GO:0046872">
    <property type="term" value="F:metal ion binding"/>
    <property type="evidence" value="ECO:0007669"/>
    <property type="project" value="UniProtKB-KW"/>
</dbReference>
<evidence type="ECO:0000313" key="15">
    <source>
        <dbReference type="EMBL" id="PFG57426.1"/>
    </source>
</evidence>
<evidence type="ECO:0000256" key="6">
    <source>
        <dbReference type="ARBA" id="ARBA00022723"/>
    </source>
</evidence>
<name>A0A2A9G3B8_9PSEU</name>
<accession>A0A2A9G3B8</accession>
<feature type="transmembrane region" description="Helical" evidence="13">
    <location>
        <begin position="229"/>
        <end position="249"/>
    </location>
</feature>
<evidence type="ECO:0000256" key="5">
    <source>
        <dbReference type="ARBA" id="ARBA00022692"/>
    </source>
</evidence>
<keyword evidence="10" id="KW-0482">Metalloprotease</keyword>
<evidence type="ECO:0000256" key="9">
    <source>
        <dbReference type="ARBA" id="ARBA00022989"/>
    </source>
</evidence>
<comment type="caution">
    <text evidence="15">The sequence shown here is derived from an EMBL/GenBank/DDBJ whole genome shotgun (WGS) entry which is preliminary data.</text>
</comment>
<dbReference type="AlphaFoldDB" id="A0A2A9G3B8"/>
<feature type="transmembrane region" description="Helical" evidence="13">
    <location>
        <begin position="277"/>
        <end position="298"/>
    </location>
</feature>
<keyword evidence="7" id="KW-0378">Hydrolase</keyword>
<keyword evidence="16" id="KW-1185">Reference proteome</keyword>
<keyword evidence="6" id="KW-0479">Metal-binding</keyword>
<dbReference type="GO" id="GO:0006508">
    <property type="term" value="P:proteolysis"/>
    <property type="evidence" value="ECO:0007669"/>
    <property type="project" value="UniProtKB-KW"/>
</dbReference>
<sequence>MKGPFTDSESVKGPFTALHGPPQLRRALHTDFADTLWPRAVKATFTAFPLSERGGHHSSGRTGSPASHIGASTLIGMAATSQHGAGPARQAAGGEGGLLLFRIGGVPVLLAPSWWVGSLVIVVLYAPLVGRLLPDVSTLTSWLLAAAFAVLLGLSVLAHELGHCVVALRLGIPVRRLRLFLLGGLSEVARTPRRPGQEGLVAAAGPVVSLLLGGFCALLLFAVPPDGPVWLLVAECAVANLAVGVFNLLPGLPLDGGRLVRAGVWAATGKRAKGTRAAVAGGALVATALIVWALWGLATQSPDRWLRLGVCVVTAWFVILGARSELAAEARRGWPEGLRLADLVRPVLQLPAESPVSDALAASAGRGVVLVRADGVAAGLLDEQAAQQLAGTTPHAPAELAAEPIRAETVLLSSEPGEEIAEHVRETPAWQFLVVDDEGRPSGVLRREDLRAALMHARRRA</sequence>
<dbReference type="PROSITE" id="PS51371">
    <property type="entry name" value="CBS"/>
    <property type="match status" value="1"/>
</dbReference>
<evidence type="ECO:0000256" key="1">
    <source>
        <dbReference type="ARBA" id="ARBA00001947"/>
    </source>
</evidence>
<evidence type="ECO:0000256" key="8">
    <source>
        <dbReference type="ARBA" id="ARBA00022833"/>
    </source>
</evidence>
<evidence type="ECO:0000256" key="11">
    <source>
        <dbReference type="ARBA" id="ARBA00023136"/>
    </source>
</evidence>
<dbReference type="InterPro" id="IPR046342">
    <property type="entry name" value="CBS_dom_sf"/>
</dbReference>
<keyword evidence="12" id="KW-0129">CBS domain</keyword>
<dbReference type="EMBL" id="PDJK01000001">
    <property type="protein sequence ID" value="PFG57426.1"/>
    <property type="molecule type" value="Genomic_DNA"/>
</dbReference>
<evidence type="ECO:0000256" key="4">
    <source>
        <dbReference type="ARBA" id="ARBA00022670"/>
    </source>
</evidence>
<feature type="transmembrane region" description="Helical" evidence="13">
    <location>
        <begin position="142"/>
        <end position="168"/>
    </location>
</feature>
<comment type="subcellular location">
    <subcellularLocation>
        <location evidence="2">Membrane</location>
        <topology evidence="2">Multi-pass membrane protein</topology>
    </subcellularLocation>
</comment>
<feature type="transmembrane region" description="Helical" evidence="13">
    <location>
        <begin position="108"/>
        <end position="130"/>
    </location>
</feature>
<protein>
    <submittedName>
        <fullName evidence="15">Zn-dependent protease</fullName>
    </submittedName>
</protein>
<keyword evidence="11 13" id="KW-0472">Membrane</keyword>
<evidence type="ECO:0000256" key="7">
    <source>
        <dbReference type="ARBA" id="ARBA00022801"/>
    </source>
</evidence>
<gene>
    <name evidence="15" type="ORF">ATK36_1009</name>
</gene>
<feature type="transmembrane region" description="Helical" evidence="13">
    <location>
        <begin position="200"/>
        <end position="223"/>
    </location>
</feature>
<evidence type="ECO:0000256" key="13">
    <source>
        <dbReference type="SAM" id="Phobius"/>
    </source>
</evidence>
<evidence type="ECO:0000256" key="12">
    <source>
        <dbReference type="PROSITE-ProRule" id="PRU00703"/>
    </source>
</evidence>
<evidence type="ECO:0000256" key="10">
    <source>
        <dbReference type="ARBA" id="ARBA00023049"/>
    </source>
</evidence>